<dbReference type="Proteomes" id="UP001239111">
    <property type="component" value="Chromosome 2"/>
</dbReference>
<protein>
    <submittedName>
        <fullName evidence="1">Uncharacterized protein</fullName>
    </submittedName>
</protein>
<organism evidence="1 2">
    <name type="scientific">Eretmocerus hayati</name>
    <dbReference type="NCBI Taxonomy" id="131215"/>
    <lineage>
        <taxon>Eukaryota</taxon>
        <taxon>Metazoa</taxon>
        <taxon>Ecdysozoa</taxon>
        <taxon>Arthropoda</taxon>
        <taxon>Hexapoda</taxon>
        <taxon>Insecta</taxon>
        <taxon>Pterygota</taxon>
        <taxon>Neoptera</taxon>
        <taxon>Endopterygota</taxon>
        <taxon>Hymenoptera</taxon>
        <taxon>Apocrita</taxon>
        <taxon>Proctotrupomorpha</taxon>
        <taxon>Chalcidoidea</taxon>
        <taxon>Aphelinidae</taxon>
        <taxon>Aphelininae</taxon>
        <taxon>Eretmocerus</taxon>
    </lineage>
</organism>
<sequence>MYWTMKNISTTCCSRGSKILCSSELLKKYTPCAKEYLQRFTMLTEKLYGLEFASLNNHSLAHIADDVENMDCPASFLTAFPFENDLGEFKRFIRSGNKPLAQICIKIERDLEFNLEKATIPAELQILKSKEVDNLLVIQKIKFKNYQFSVKSPYHVILFKNGSIVEIKKYVERTRYH</sequence>
<evidence type="ECO:0000313" key="2">
    <source>
        <dbReference type="Proteomes" id="UP001239111"/>
    </source>
</evidence>
<dbReference type="EMBL" id="CM056742">
    <property type="protein sequence ID" value="KAJ8678310.1"/>
    <property type="molecule type" value="Genomic_DNA"/>
</dbReference>
<accession>A0ACC2P401</accession>
<reference evidence="1" key="1">
    <citation type="submission" date="2023-04" db="EMBL/GenBank/DDBJ databases">
        <title>A chromosome-level genome assembly of the parasitoid wasp Eretmocerus hayati.</title>
        <authorList>
            <person name="Zhong Y."/>
            <person name="Liu S."/>
            <person name="Liu Y."/>
        </authorList>
    </citation>
    <scope>NUCLEOTIDE SEQUENCE</scope>
    <source>
        <strain evidence="1">ZJU_SS_LIU_2023</strain>
    </source>
</reference>
<keyword evidence="2" id="KW-1185">Reference proteome</keyword>
<gene>
    <name evidence="1" type="ORF">QAD02_014097</name>
</gene>
<name>A0ACC2P401_9HYME</name>
<proteinExistence type="predicted"/>
<comment type="caution">
    <text evidence="1">The sequence shown here is derived from an EMBL/GenBank/DDBJ whole genome shotgun (WGS) entry which is preliminary data.</text>
</comment>
<evidence type="ECO:0000313" key="1">
    <source>
        <dbReference type="EMBL" id="KAJ8678310.1"/>
    </source>
</evidence>